<dbReference type="PANTHER" id="PTHR46229:SF2">
    <property type="entry name" value="BOLA-LIKE PROTEIN 1"/>
    <property type="match status" value="1"/>
</dbReference>
<keyword evidence="4" id="KW-1185">Reference proteome</keyword>
<accession>A0A1B1YRT4</accession>
<evidence type="ECO:0000313" key="4">
    <source>
        <dbReference type="Proteomes" id="UP000092952"/>
    </source>
</evidence>
<dbReference type="RefSeq" id="WP_068803003.1">
    <property type="nucleotide sequence ID" value="NZ_CP014671.1"/>
</dbReference>
<evidence type="ECO:0000256" key="1">
    <source>
        <dbReference type="ARBA" id="ARBA00005578"/>
    </source>
</evidence>
<dbReference type="KEGG" id="gbi:PG2T_04405"/>
<dbReference type="SUPFAM" id="SSF82657">
    <property type="entry name" value="BolA-like"/>
    <property type="match status" value="1"/>
</dbReference>
<dbReference type="AlphaFoldDB" id="A0A1B1YRT4"/>
<dbReference type="STRING" id="1810504.PG2T_04405"/>
<dbReference type="EMBL" id="CP014671">
    <property type="protein sequence ID" value="ANX03506.1"/>
    <property type="molecule type" value="Genomic_DNA"/>
</dbReference>
<evidence type="ECO:0008006" key="5">
    <source>
        <dbReference type="Google" id="ProtNLM"/>
    </source>
</evidence>
<dbReference type="Gene3D" id="3.30.300.90">
    <property type="entry name" value="BolA-like"/>
    <property type="match status" value="1"/>
</dbReference>
<sequence>MDPATIKQLIEKGLPDSLALVDGDGRHFEAVVVCDAFAGKRLVQQHQMVYQALAGQMHDDAVHALSLRTFTRAAWEQR</sequence>
<dbReference type="InterPro" id="IPR036065">
    <property type="entry name" value="BolA-like_sf"/>
</dbReference>
<evidence type="ECO:0000256" key="2">
    <source>
        <dbReference type="RuleBase" id="RU003860"/>
    </source>
</evidence>
<dbReference type="PIRSF" id="PIRSF003113">
    <property type="entry name" value="BolA"/>
    <property type="match status" value="1"/>
</dbReference>
<dbReference type="Pfam" id="PF01722">
    <property type="entry name" value="BolA"/>
    <property type="match status" value="1"/>
</dbReference>
<dbReference type="InParanoid" id="A0A1B1YRT4"/>
<name>A0A1B1YRT4_9GAMM</name>
<comment type="similarity">
    <text evidence="1 2">Belongs to the BolA/IbaG family.</text>
</comment>
<organism evidence="3 4">
    <name type="scientific">Immundisolibacter cernigliae</name>
    <dbReference type="NCBI Taxonomy" id="1810504"/>
    <lineage>
        <taxon>Bacteria</taxon>
        <taxon>Pseudomonadati</taxon>
        <taxon>Pseudomonadota</taxon>
        <taxon>Gammaproteobacteria</taxon>
        <taxon>Immundisolibacterales</taxon>
        <taxon>Immundisolibacteraceae</taxon>
        <taxon>Immundisolibacter</taxon>
    </lineage>
</organism>
<dbReference type="OrthoDB" id="9812890at2"/>
<dbReference type="InterPro" id="IPR002634">
    <property type="entry name" value="BolA"/>
</dbReference>
<gene>
    <name evidence="3" type="ORF">PG2T_04405</name>
</gene>
<reference evidence="4" key="1">
    <citation type="submission" date="2016-03" db="EMBL/GenBank/DDBJ databases">
        <title>Complete genome sequence of Solimmundus cernigliae, representing a novel lineage of polycyclic aromatic hydrocarbon degraders within the Gammaproteobacteria.</title>
        <authorList>
            <person name="Singleton D.R."/>
            <person name="Dickey A.N."/>
            <person name="Scholl E.H."/>
            <person name="Wright F.A."/>
            <person name="Aitken M.D."/>
        </authorList>
    </citation>
    <scope>NUCLEOTIDE SEQUENCE [LARGE SCALE GENOMIC DNA]</scope>
    <source>
        <strain evidence="4">TR3.2</strain>
    </source>
</reference>
<dbReference type="Proteomes" id="UP000092952">
    <property type="component" value="Chromosome"/>
</dbReference>
<dbReference type="InterPro" id="IPR050961">
    <property type="entry name" value="BolA/IbaG_stress_morph_reg"/>
</dbReference>
<evidence type="ECO:0000313" key="3">
    <source>
        <dbReference type="EMBL" id="ANX03506.1"/>
    </source>
</evidence>
<protein>
    <recommendedName>
        <fullName evidence="5">BolA family transcriptional regulator</fullName>
    </recommendedName>
</protein>
<dbReference type="PANTHER" id="PTHR46229">
    <property type="entry name" value="BOLA TRANSCRIPTION REGULATOR"/>
    <property type="match status" value="1"/>
</dbReference>
<proteinExistence type="inferred from homology"/>